<dbReference type="RefSeq" id="WP_379898135.1">
    <property type="nucleotide sequence ID" value="NZ_JBHRTR010000009.1"/>
</dbReference>
<dbReference type="PANTHER" id="PTHR33376:SF15">
    <property type="entry name" value="BLL6794 PROTEIN"/>
    <property type="match status" value="1"/>
</dbReference>
<feature type="signal peptide" evidence="2">
    <location>
        <begin position="1"/>
        <end position="26"/>
    </location>
</feature>
<dbReference type="EMBL" id="JBHRTR010000009">
    <property type="protein sequence ID" value="MFC3226253.1"/>
    <property type="molecule type" value="Genomic_DNA"/>
</dbReference>
<dbReference type="InterPro" id="IPR018389">
    <property type="entry name" value="DctP_fam"/>
</dbReference>
<evidence type="ECO:0000256" key="1">
    <source>
        <dbReference type="ARBA" id="ARBA00022729"/>
    </source>
</evidence>
<accession>A0ABV7KV47</accession>
<proteinExistence type="predicted"/>
<sequence>MKNWPGKMLRGTIAAACMAAIGGAAAAVPAQAEELRIAIGLTGDNGLVRGMQKFADNVAANTDGAYTGKVFPNSLLNFAEAMTGVRDGIADVAFVVPAYNRAEFPNSNLVVDMATASTDPVVMTGAANEFMFSCAACLKEYANQNQVFLGLSSIGPYYLMSKPKVATLDDFKAKKFRGFGPFGRWVEAMGATPVVVSANDVYESISQGQLDGNTHTMDVLKSLSIGEVTDYVLDAPIGLYIGNSLFNLNRDVWDELSPEQKKQFLLAAGDAHGFTTVEYLAENQRYLKDPSLVGVELVEPSPEVAEASAAFRKQDLETVAALNRDKYQIADAEDQVQRMLGLVAKWEKLVAGIDKSDPKAVGELYNSEIFSKVDPASLD</sequence>
<gene>
    <name evidence="3" type="ORF">ACFOGJ_03375</name>
</gene>
<protein>
    <submittedName>
        <fullName evidence="3">C4-dicarboxylate TRAP transporter substrate-binding protein</fullName>
    </submittedName>
</protein>
<dbReference type="Proteomes" id="UP001595528">
    <property type="component" value="Unassembled WGS sequence"/>
</dbReference>
<reference evidence="4" key="1">
    <citation type="journal article" date="2019" name="Int. J. Syst. Evol. Microbiol.">
        <title>The Global Catalogue of Microorganisms (GCM) 10K type strain sequencing project: providing services to taxonomists for standard genome sequencing and annotation.</title>
        <authorList>
            <consortium name="The Broad Institute Genomics Platform"/>
            <consortium name="The Broad Institute Genome Sequencing Center for Infectious Disease"/>
            <person name="Wu L."/>
            <person name="Ma J."/>
        </authorList>
    </citation>
    <scope>NUCLEOTIDE SEQUENCE [LARGE SCALE GENOMIC DNA]</scope>
    <source>
        <strain evidence="4">KCTC 42964</strain>
    </source>
</reference>
<dbReference type="NCBIfam" id="NF037995">
    <property type="entry name" value="TRAP_S1"/>
    <property type="match status" value="1"/>
</dbReference>
<dbReference type="Pfam" id="PF03480">
    <property type="entry name" value="DctP"/>
    <property type="match status" value="1"/>
</dbReference>
<dbReference type="Gene3D" id="3.40.190.170">
    <property type="entry name" value="Bacterial extracellular solute-binding protein, family 7"/>
    <property type="match status" value="1"/>
</dbReference>
<evidence type="ECO:0000313" key="3">
    <source>
        <dbReference type="EMBL" id="MFC3226253.1"/>
    </source>
</evidence>
<dbReference type="CDD" id="cd13666">
    <property type="entry name" value="PBP2_TRAP_DctP_like_1"/>
    <property type="match status" value="1"/>
</dbReference>
<organism evidence="3 4">
    <name type="scientific">Marinibaculum pumilum</name>
    <dbReference type="NCBI Taxonomy" id="1766165"/>
    <lineage>
        <taxon>Bacteria</taxon>
        <taxon>Pseudomonadati</taxon>
        <taxon>Pseudomonadota</taxon>
        <taxon>Alphaproteobacteria</taxon>
        <taxon>Rhodospirillales</taxon>
        <taxon>Rhodospirillaceae</taxon>
        <taxon>Marinibaculum</taxon>
    </lineage>
</organism>
<keyword evidence="4" id="KW-1185">Reference proteome</keyword>
<keyword evidence="1 2" id="KW-0732">Signal</keyword>
<dbReference type="PANTHER" id="PTHR33376">
    <property type="match status" value="1"/>
</dbReference>
<comment type="caution">
    <text evidence="3">The sequence shown here is derived from an EMBL/GenBank/DDBJ whole genome shotgun (WGS) entry which is preliminary data.</text>
</comment>
<dbReference type="InterPro" id="IPR038404">
    <property type="entry name" value="TRAP_DctP_sf"/>
</dbReference>
<name>A0ABV7KV47_9PROT</name>
<evidence type="ECO:0000256" key="2">
    <source>
        <dbReference type="SAM" id="SignalP"/>
    </source>
</evidence>
<evidence type="ECO:0000313" key="4">
    <source>
        <dbReference type="Proteomes" id="UP001595528"/>
    </source>
</evidence>
<feature type="chain" id="PRO_5046673339" evidence="2">
    <location>
        <begin position="27"/>
        <end position="379"/>
    </location>
</feature>